<accession>A0ABS7YL32</accession>
<protein>
    <submittedName>
        <fullName evidence="3">Toxic anion resistance protein</fullName>
    </submittedName>
</protein>
<reference evidence="4" key="1">
    <citation type="submission" date="2023-07" db="EMBL/GenBank/DDBJ databases">
        <title>Molecular identification of indigenous halophilic bacteria isolated from red sea cost, biodegradation of synthetic dyes and assessment of degraded metabolite toxicity.</title>
        <authorList>
            <person name="Chaieb K."/>
            <person name="Altayb H.N."/>
        </authorList>
    </citation>
    <scope>NUCLEOTIDE SEQUENCE [LARGE SCALE GENOMIC DNA]</scope>
    <source>
        <strain evidence="4">K20</strain>
    </source>
</reference>
<evidence type="ECO:0000313" key="4">
    <source>
        <dbReference type="Proteomes" id="UP001199044"/>
    </source>
</evidence>
<dbReference type="Proteomes" id="UP001199044">
    <property type="component" value="Unassembled WGS sequence"/>
</dbReference>
<dbReference type="PANTHER" id="PTHR38432">
    <property type="entry name" value="TELA-LIKE PROTEIN SAOUHSC_01408"/>
    <property type="match status" value="1"/>
</dbReference>
<proteinExistence type="inferred from homology"/>
<comment type="caution">
    <text evidence="3">The sequence shown here is derived from an EMBL/GenBank/DDBJ whole genome shotgun (WGS) entry which is preliminary data.</text>
</comment>
<dbReference type="InterPro" id="IPR008863">
    <property type="entry name" value="Toxic_anion-R_TelA"/>
</dbReference>
<sequence>MVFKPATFKPKQPVTNTAITTVEEAVTATVVPAEQQVQSDDVELAVTHVVHQYQQELRESDISSQAVTQWLKEEVEKQQLSSTDIADLGASAAQNINRYSDDMLSHVKGRDLESMGESLKEVIGIAKGIDVQSLIGKEGFVSKIFSSLRATKEKVLAQFNSVSTQLDRVVAQVDQQQGRLKERVDQLDTVFEHNFEEYKALTKAILLGETHKALLLSQLETMSSDSALVSQQRNDLSSLVERINKRVHDLKTLQMTAIQTAPMIRMVQSNNLTLIEKFNNIKMLTIPAWKKQFTLAISLIEQKKSVELANKIDDATNDLIKRNADLLRQNTLNTAKANQRATIDIETLEYVQTTLITTLEDVISIEQEGAKARATANEKMVAMKQELTNILR</sequence>
<evidence type="ECO:0000256" key="2">
    <source>
        <dbReference type="PIRNR" id="PIRNR026508"/>
    </source>
</evidence>
<dbReference type="EMBL" id="JAIWIU010000056">
    <property type="protein sequence ID" value="MCA2016373.1"/>
    <property type="molecule type" value="Genomic_DNA"/>
</dbReference>
<comment type="similarity">
    <text evidence="1 2">Belongs to the TelA family.</text>
</comment>
<evidence type="ECO:0000313" key="3">
    <source>
        <dbReference type="EMBL" id="MCA2016373.1"/>
    </source>
</evidence>
<name>A0ABS7YL32_9VIBR</name>
<evidence type="ECO:0000256" key="1">
    <source>
        <dbReference type="ARBA" id="ARBA00005541"/>
    </source>
</evidence>
<keyword evidence="4" id="KW-1185">Reference proteome</keyword>
<dbReference type="PIRSF" id="PIRSF026508">
    <property type="entry name" value="TelA"/>
    <property type="match status" value="1"/>
</dbReference>
<dbReference type="PANTHER" id="PTHR38432:SF1">
    <property type="entry name" value="TELA-LIKE PROTEIN SAOUHSC_01408"/>
    <property type="match status" value="1"/>
</dbReference>
<dbReference type="RefSeq" id="WP_225250420.1">
    <property type="nucleotide sequence ID" value="NZ_JAIWIU010000056.1"/>
</dbReference>
<gene>
    <name evidence="3" type="ORF">LDJ79_09645</name>
</gene>
<organism evidence="3 4">
    <name type="scientific">Vibrio tritonius</name>
    <dbReference type="NCBI Taxonomy" id="1435069"/>
    <lineage>
        <taxon>Bacteria</taxon>
        <taxon>Pseudomonadati</taxon>
        <taxon>Pseudomonadota</taxon>
        <taxon>Gammaproteobacteria</taxon>
        <taxon>Vibrionales</taxon>
        <taxon>Vibrionaceae</taxon>
        <taxon>Vibrio</taxon>
    </lineage>
</organism>
<dbReference type="Pfam" id="PF05816">
    <property type="entry name" value="TelA"/>
    <property type="match status" value="1"/>
</dbReference>